<evidence type="ECO:0000256" key="2">
    <source>
        <dbReference type="ARBA" id="ARBA00022692"/>
    </source>
</evidence>
<evidence type="ECO:0000313" key="9">
    <source>
        <dbReference type="Proteomes" id="UP000241890"/>
    </source>
</evidence>
<feature type="transmembrane region" description="Helical" evidence="7">
    <location>
        <begin position="34"/>
        <end position="51"/>
    </location>
</feature>
<keyword evidence="3 7" id="KW-1133">Transmembrane helix</keyword>
<dbReference type="FunCoup" id="A0A2R5GRU0">
    <property type="interactions" value="35"/>
</dbReference>
<reference evidence="8 9" key="1">
    <citation type="submission" date="2017-12" db="EMBL/GenBank/DDBJ databases">
        <title>Sequencing, de novo assembly and annotation of complete genome of a new Thraustochytrid species, strain FCC1311.</title>
        <authorList>
            <person name="Sedici K."/>
            <person name="Godart F."/>
            <person name="Aiese Cigliano R."/>
            <person name="Sanseverino W."/>
            <person name="Barakat M."/>
            <person name="Ortet P."/>
            <person name="Marechal E."/>
            <person name="Cagnac O."/>
            <person name="Amato A."/>
        </authorList>
    </citation>
    <scope>NUCLEOTIDE SEQUENCE [LARGE SCALE GENOMIC DNA]</scope>
</reference>
<evidence type="ECO:0000313" key="8">
    <source>
        <dbReference type="EMBL" id="GBG33315.1"/>
    </source>
</evidence>
<dbReference type="GO" id="GO:0042147">
    <property type="term" value="P:retrograde transport, endosome to Golgi"/>
    <property type="evidence" value="ECO:0007669"/>
    <property type="project" value="InterPro"/>
</dbReference>
<dbReference type="Pfam" id="PF04178">
    <property type="entry name" value="Got1"/>
    <property type="match status" value="1"/>
</dbReference>
<proteinExistence type="inferred from homology"/>
<evidence type="ECO:0000256" key="7">
    <source>
        <dbReference type="SAM" id="Phobius"/>
    </source>
</evidence>
<dbReference type="PANTHER" id="PTHR21493:SF9">
    <property type="entry name" value="GOLGI TRANSPORT PROTEIN 1-RELATED"/>
    <property type="match status" value="1"/>
</dbReference>
<keyword evidence="2 7" id="KW-0812">Transmembrane</keyword>
<evidence type="ECO:0000256" key="5">
    <source>
        <dbReference type="ARBA" id="ARBA00023136"/>
    </source>
</evidence>
<comment type="subcellular location">
    <subcellularLocation>
        <location evidence="1">Golgi apparatus membrane</location>
        <topology evidence="1">Multi-pass membrane protein</topology>
    </subcellularLocation>
</comment>
<accession>A0A2R5GRU0</accession>
<dbReference type="InterPro" id="IPR045176">
    <property type="entry name" value="Got1"/>
</dbReference>
<dbReference type="PANTHER" id="PTHR21493">
    <property type="entry name" value="CGI-141-RELATED/LIPASE CONTAINING PROTEIN"/>
    <property type="match status" value="1"/>
</dbReference>
<dbReference type="InterPro" id="IPR007305">
    <property type="entry name" value="Vesicle_transpt_Got1/SFT2"/>
</dbReference>
<feature type="transmembrane region" description="Helical" evidence="7">
    <location>
        <begin position="7"/>
        <end position="28"/>
    </location>
</feature>
<dbReference type="AlphaFoldDB" id="A0A2R5GRU0"/>
<sequence>MMSDVRKIGLGLLGLGVFFLLLGMLLLFDRKLLAMGNVLFLVGFTLLSTPRRTAEFFGLYGDRIKERWQKRWRGLITFFGGIYIVMSGYPMIGMFIELFGFINLFGSFFPLVLAFLRSLPVVGPLLNMPVISTMADKISGKPSQSMV</sequence>
<keyword evidence="9" id="KW-1185">Reference proteome</keyword>
<dbReference type="GO" id="GO:0005829">
    <property type="term" value="C:cytosol"/>
    <property type="evidence" value="ECO:0007669"/>
    <property type="project" value="GOC"/>
</dbReference>
<dbReference type="GO" id="GO:0000139">
    <property type="term" value="C:Golgi membrane"/>
    <property type="evidence" value="ECO:0007669"/>
    <property type="project" value="UniProtKB-SubCell"/>
</dbReference>
<comment type="caution">
    <text evidence="8">The sequence shown here is derived from an EMBL/GenBank/DDBJ whole genome shotgun (WGS) entry which is preliminary data.</text>
</comment>
<dbReference type="InParanoid" id="A0A2R5GRU0"/>
<evidence type="ECO:0000256" key="4">
    <source>
        <dbReference type="ARBA" id="ARBA00023034"/>
    </source>
</evidence>
<dbReference type="OrthoDB" id="204784at2759"/>
<name>A0A2R5GRU0_9STRA</name>
<organism evidence="8 9">
    <name type="scientific">Hondaea fermentalgiana</name>
    <dbReference type="NCBI Taxonomy" id="2315210"/>
    <lineage>
        <taxon>Eukaryota</taxon>
        <taxon>Sar</taxon>
        <taxon>Stramenopiles</taxon>
        <taxon>Bigyra</taxon>
        <taxon>Labyrinthulomycetes</taxon>
        <taxon>Thraustochytrida</taxon>
        <taxon>Thraustochytriidae</taxon>
        <taxon>Hondaea</taxon>
    </lineage>
</organism>
<comment type="similarity">
    <text evidence="6">Belongs to the GOT1 family.</text>
</comment>
<dbReference type="EMBL" id="BEYU01000151">
    <property type="protein sequence ID" value="GBG33315.1"/>
    <property type="molecule type" value="Genomic_DNA"/>
</dbReference>
<evidence type="ECO:0000256" key="6">
    <source>
        <dbReference type="ARBA" id="ARBA00025799"/>
    </source>
</evidence>
<evidence type="ECO:0000256" key="1">
    <source>
        <dbReference type="ARBA" id="ARBA00004653"/>
    </source>
</evidence>
<feature type="transmembrane region" description="Helical" evidence="7">
    <location>
        <begin position="72"/>
        <end position="92"/>
    </location>
</feature>
<keyword evidence="5 7" id="KW-0472">Membrane</keyword>
<dbReference type="GO" id="GO:0006888">
    <property type="term" value="P:endoplasmic reticulum to Golgi vesicle-mediated transport"/>
    <property type="evidence" value="ECO:0007669"/>
    <property type="project" value="InterPro"/>
</dbReference>
<protein>
    <submittedName>
        <fullName evidence="8">Vesicle transport protein GOT1A</fullName>
    </submittedName>
</protein>
<keyword evidence="4" id="KW-0333">Golgi apparatus</keyword>
<dbReference type="Proteomes" id="UP000241890">
    <property type="component" value="Unassembled WGS sequence"/>
</dbReference>
<gene>
    <name evidence="8" type="ORF">FCC1311_095392</name>
</gene>
<evidence type="ECO:0000256" key="3">
    <source>
        <dbReference type="ARBA" id="ARBA00022989"/>
    </source>
</evidence>